<dbReference type="FunFam" id="3.40.50.720:FF:000173">
    <property type="entry name" value="3-oxoacyl-[acyl-carrier protein] reductase"/>
    <property type="match status" value="1"/>
</dbReference>
<protein>
    <submittedName>
        <fullName evidence="4">2-deoxy-D-gluconate 3-dehydrogenase</fullName>
    </submittedName>
</protein>
<dbReference type="RefSeq" id="WP_281262676.1">
    <property type="nucleotide sequence ID" value="NZ_PVNG01000037.1"/>
</dbReference>
<comment type="similarity">
    <text evidence="1 3">Belongs to the short-chain dehydrogenases/reductases (SDR) family.</text>
</comment>
<evidence type="ECO:0000256" key="3">
    <source>
        <dbReference type="RuleBase" id="RU000363"/>
    </source>
</evidence>
<dbReference type="PRINTS" id="PR00081">
    <property type="entry name" value="GDHRDH"/>
</dbReference>
<organism evidence="4 5">
    <name type="scientific">Nonomuraea fuscirosea</name>
    <dbReference type="NCBI Taxonomy" id="1291556"/>
    <lineage>
        <taxon>Bacteria</taxon>
        <taxon>Bacillati</taxon>
        <taxon>Actinomycetota</taxon>
        <taxon>Actinomycetes</taxon>
        <taxon>Streptosporangiales</taxon>
        <taxon>Streptosporangiaceae</taxon>
        <taxon>Nonomuraea</taxon>
    </lineage>
</organism>
<dbReference type="Gene3D" id="3.40.50.720">
    <property type="entry name" value="NAD(P)-binding Rossmann-like Domain"/>
    <property type="match status" value="1"/>
</dbReference>
<dbReference type="InterPro" id="IPR020904">
    <property type="entry name" value="Sc_DH/Rdtase_CS"/>
</dbReference>
<dbReference type="EMBL" id="PVNG01000037">
    <property type="protein sequence ID" value="PRX50730.1"/>
    <property type="molecule type" value="Genomic_DNA"/>
</dbReference>
<dbReference type="PRINTS" id="PR00080">
    <property type="entry name" value="SDRFAMILY"/>
</dbReference>
<dbReference type="PANTHER" id="PTHR42760">
    <property type="entry name" value="SHORT-CHAIN DEHYDROGENASES/REDUCTASES FAMILY MEMBER"/>
    <property type="match status" value="1"/>
</dbReference>
<evidence type="ECO:0000313" key="4">
    <source>
        <dbReference type="EMBL" id="PRX50730.1"/>
    </source>
</evidence>
<dbReference type="InterPro" id="IPR002347">
    <property type="entry name" value="SDR_fam"/>
</dbReference>
<keyword evidence="5" id="KW-1185">Reference proteome</keyword>
<comment type="caution">
    <text evidence="4">The sequence shown here is derived from an EMBL/GenBank/DDBJ whole genome shotgun (WGS) entry which is preliminary data.</text>
</comment>
<dbReference type="Proteomes" id="UP000238312">
    <property type="component" value="Unassembled WGS sequence"/>
</dbReference>
<dbReference type="AlphaFoldDB" id="A0A2T0M1Y6"/>
<name>A0A2T0M1Y6_9ACTN</name>
<dbReference type="SUPFAM" id="SSF51735">
    <property type="entry name" value="NAD(P)-binding Rossmann-fold domains"/>
    <property type="match status" value="1"/>
</dbReference>
<keyword evidence="2" id="KW-0560">Oxidoreductase</keyword>
<dbReference type="GO" id="GO:0016616">
    <property type="term" value="F:oxidoreductase activity, acting on the CH-OH group of donors, NAD or NADP as acceptor"/>
    <property type="evidence" value="ECO:0007669"/>
    <property type="project" value="TreeGrafter"/>
</dbReference>
<evidence type="ECO:0000256" key="1">
    <source>
        <dbReference type="ARBA" id="ARBA00006484"/>
    </source>
</evidence>
<evidence type="ECO:0000256" key="2">
    <source>
        <dbReference type="ARBA" id="ARBA00023002"/>
    </source>
</evidence>
<dbReference type="InterPro" id="IPR036291">
    <property type="entry name" value="NAD(P)-bd_dom_sf"/>
</dbReference>
<evidence type="ECO:0000313" key="5">
    <source>
        <dbReference type="Proteomes" id="UP000238312"/>
    </source>
</evidence>
<sequence>MPATGSLPFPLSPEITALASLDVSQLMSLRGRTALVTGAGSGLGQAISAGLAAAGADLILLSEQKNLSDSEALVRGYGRDARQVIIDLGQVETLQGTLRTELADAQVDILVNCAGIIRRQNASAFADSDWYDVLDVNLNALFILTREAGQQMLSRRRGKVINIASMLSFQGGIRTLSYAASKHAVVGVTRALANEWAHHNVQVNAIAPGYFATRVTSALRSDEQRNHEILARIPAGRWGQPADLVGAAVFLSSTASDYVNGHVLAIDGGWLAR</sequence>
<accession>A0A2T0M1Y6</accession>
<dbReference type="PANTHER" id="PTHR42760:SF5">
    <property type="entry name" value="2-DEHYDRO-3-DEOXY-D-GLUCONATE 5-DEHYDROGENASE"/>
    <property type="match status" value="1"/>
</dbReference>
<reference evidence="4 5" key="1">
    <citation type="submission" date="2018-03" db="EMBL/GenBank/DDBJ databases">
        <title>Genomic Encyclopedia of Type Strains, Phase III (KMG-III): the genomes of soil and plant-associated and newly described type strains.</title>
        <authorList>
            <person name="Whitman W."/>
        </authorList>
    </citation>
    <scope>NUCLEOTIDE SEQUENCE [LARGE SCALE GENOMIC DNA]</scope>
    <source>
        <strain evidence="4 5">CGMCC 4.7104</strain>
    </source>
</reference>
<gene>
    <name evidence="4" type="ORF">B0I32_13717</name>
</gene>
<dbReference type="Pfam" id="PF00106">
    <property type="entry name" value="adh_short"/>
    <property type="match status" value="1"/>
</dbReference>
<proteinExistence type="inferred from homology"/>
<dbReference type="PROSITE" id="PS00061">
    <property type="entry name" value="ADH_SHORT"/>
    <property type="match status" value="1"/>
</dbReference>